<reference evidence="2 3" key="1">
    <citation type="submission" date="2019-04" db="EMBL/GenBank/DDBJ databases">
        <authorList>
            <person name="Hwang J.C."/>
        </authorList>
    </citation>
    <scope>NUCLEOTIDE SEQUENCE [LARGE SCALE GENOMIC DNA]</scope>
    <source>
        <strain evidence="2 3">IMCC35002</strain>
    </source>
</reference>
<dbReference type="RefSeq" id="WP_136864336.1">
    <property type="nucleotide sequence ID" value="NZ_SWCJ01000013.1"/>
</dbReference>
<feature type="signal peptide" evidence="1">
    <location>
        <begin position="1"/>
        <end position="20"/>
    </location>
</feature>
<keyword evidence="3" id="KW-1185">Reference proteome</keyword>
<sequence>MFKRGTIAAMLVLAAAAATAKNNEFAPYGFIDEMPYAMGQCFNNIIEIDGVAADFELEATFDTVSAIGKQRTYSGDRCAVFLFNDAVVGVMEGYMGTPEKAEWLIKDDGVHLYGPNGTYSAAMEYALSTREHKKVMYLHDIEGSFDDSVNLEVAMTVRHKGYNTVLPQDGFVASGGADFFLAGVKRAVENQYEYGVHSWGADDGEAMDFPRNHPVHQEYLEFYRELGINESFYWFTLESAPASDIHLMSRDEMDGFNLINASFEAAIK</sequence>
<dbReference type="AlphaFoldDB" id="A0A4U1BLS8"/>
<name>A0A4U1BLS8_9GAMM</name>
<evidence type="ECO:0000313" key="2">
    <source>
        <dbReference type="EMBL" id="TKB53084.1"/>
    </source>
</evidence>
<feature type="chain" id="PRO_5020787506" description="Alpha/beta hydrolase" evidence="1">
    <location>
        <begin position="21"/>
        <end position="268"/>
    </location>
</feature>
<keyword evidence="1" id="KW-0732">Signal</keyword>
<proteinExistence type="predicted"/>
<evidence type="ECO:0000313" key="3">
    <source>
        <dbReference type="Proteomes" id="UP000305675"/>
    </source>
</evidence>
<dbReference type="EMBL" id="SWCJ01000013">
    <property type="protein sequence ID" value="TKB53084.1"/>
    <property type="molecule type" value="Genomic_DNA"/>
</dbReference>
<protein>
    <recommendedName>
        <fullName evidence="4">Alpha/beta hydrolase</fullName>
    </recommendedName>
</protein>
<gene>
    <name evidence="2" type="ORF">FCL42_15540</name>
</gene>
<organism evidence="2 3">
    <name type="scientific">Ferrimonas aestuarii</name>
    <dbReference type="NCBI Taxonomy" id="2569539"/>
    <lineage>
        <taxon>Bacteria</taxon>
        <taxon>Pseudomonadati</taxon>
        <taxon>Pseudomonadota</taxon>
        <taxon>Gammaproteobacteria</taxon>
        <taxon>Alteromonadales</taxon>
        <taxon>Ferrimonadaceae</taxon>
        <taxon>Ferrimonas</taxon>
    </lineage>
</organism>
<accession>A0A4U1BLS8</accession>
<evidence type="ECO:0008006" key="4">
    <source>
        <dbReference type="Google" id="ProtNLM"/>
    </source>
</evidence>
<dbReference type="Proteomes" id="UP000305675">
    <property type="component" value="Unassembled WGS sequence"/>
</dbReference>
<dbReference type="OrthoDB" id="1490937at2"/>
<evidence type="ECO:0000256" key="1">
    <source>
        <dbReference type="SAM" id="SignalP"/>
    </source>
</evidence>
<comment type="caution">
    <text evidence="2">The sequence shown here is derived from an EMBL/GenBank/DDBJ whole genome shotgun (WGS) entry which is preliminary data.</text>
</comment>